<accession>A0A951UJI7</accession>
<organism evidence="7 8">
    <name type="scientific">Mojavia pulchra JT2-VF2</name>
    <dbReference type="NCBI Taxonomy" id="287848"/>
    <lineage>
        <taxon>Bacteria</taxon>
        <taxon>Bacillati</taxon>
        <taxon>Cyanobacteriota</taxon>
        <taxon>Cyanophyceae</taxon>
        <taxon>Nostocales</taxon>
        <taxon>Nostocaceae</taxon>
    </lineage>
</organism>
<feature type="transmembrane region" description="Helical" evidence="6">
    <location>
        <begin position="304"/>
        <end position="325"/>
    </location>
</feature>
<feature type="transmembrane region" description="Helical" evidence="6">
    <location>
        <begin position="162"/>
        <end position="182"/>
    </location>
</feature>
<evidence type="ECO:0000313" key="8">
    <source>
        <dbReference type="Proteomes" id="UP000715781"/>
    </source>
</evidence>
<protein>
    <submittedName>
        <fullName evidence="7">AI-2E family transporter</fullName>
    </submittedName>
</protein>
<sequence>MTLSTLPKWASTGLAFPLIFLNCWLLYRLATLLQPVTSIVITACLIAFLLDYPIKFLEKRGVSRGWAIALVLLAAMTLTTILFVFLGPLVWQQLNDFAERLPRWIEQATTQLLLLEEQPFLQNLPLDLDQLTVEGANRLSTSLSTATSQVIDFTLSTINSTLNLLITVVLSILLVLNGKPLWNGTLKWLPERWQTQIQDSLQPSFQGYFSGQATLALFLSVAQSISFILLDIPFGLLFGIIIGLASVIPFGGTVAILGVSGLLAVQNVYLGIKVLTVAFVLGQINDNLIAPRLLGNVTGLNPAIVIVVLLIGAKFAGFLGLLLAVPITSFLKKIADALREPIIGH</sequence>
<feature type="transmembrane region" description="Helical" evidence="6">
    <location>
        <begin position="36"/>
        <end position="54"/>
    </location>
</feature>
<evidence type="ECO:0000256" key="4">
    <source>
        <dbReference type="ARBA" id="ARBA00022989"/>
    </source>
</evidence>
<evidence type="ECO:0000313" key="7">
    <source>
        <dbReference type="EMBL" id="MBW4565667.1"/>
    </source>
</evidence>
<keyword evidence="4 6" id="KW-1133">Transmembrane helix</keyword>
<evidence type="ECO:0000256" key="2">
    <source>
        <dbReference type="ARBA" id="ARBA00009773"/>
    </source>
</evidence>
<evidence type="ECO:0000256" key="5">
    <source>
        <dbReference type="ARBA" id="ARBA00023136"/>
    </source>
</evidence>
<proteinExistence type="inferred from homology"/>
<gene>
    <name evidence="7" type="ORF">KME32_32215</name>
</gene>
<evidence type="ECO:0000256" key="6">
    <source>
        <dbReference type="SAM" id="Phobius"/>
    </source>
</evidence>
<keyword evidence="3 6" id="KW-0812">Transmembrane</keyword>
<name>A0A951UJI7_9NOST</name>
<dbReference type="AlphaFoldDB" id="A0A951UJI7"/>
<keyword evidence="5 6" id="KW-0472">Membrane</keyword>
<comment type="subcellular location">
    <subcellularLocation>
        <location evidence="1">Membrane</location>
        <topology evidence="1">Multi-pass membrane protein</topology>
    </subcellularLocation>
</comment>
<comment type="caution">
    <text evidence="7">The sequence shown here is derived from an EMBL/GenBank/DDBJ whole genome shotgun (WGS) entry which is preliminary data.</text>
</comment>
<dbReference type="GO" id="GO:0016020">
    <property type="term" value="C:membrane"/>
    <property type="evidence" value="ECO:0007669"/>
    <property type="project" value="UniProtKB-SubCell"/>
</dbReference>
<reference evidence="7" key="2">
    <citation type="journal article" date="2022" name="Microbiol. Resour. Announc.">
        <title>Metagenome Sequencing to Explore Phylogenomics of Terrestrial Cyanobacteria.</title>
        <authorList>
            <person name="Ward R.D."/>
            <person name="Stajich J.E."/>
            <person name="Johansen J.R."/>
            <person name="Huntemann M."/>
            <person name="Clum A."/>
            <person name="Foster B."/>
            <person name="Foster B."/>
            <person name="Roux S."/>
            <person name="Palaniappan K."/>
            <person name="Varghese N."/>
            <person name="Mukherjee S."/>
            <person name="Reddy T.B.K."/>
            <person name="Daum C."/>
            <person name="Copeland A."/>
            <person name="Chen I.A."/>
            <person name="Ivanova N.N."/>
            <person name="Kyrpides N.C."/>
            <person name="Shapiro N."/>
            <person name="Eloe-Fadrosh E.A."/>
            <person name="Pietrasiak N."/>
        </authorList>
    </citation>
    <scope>NUCLEOTIDE SEQUENCE</scope>
    <source>
        <strain evidence="7">JT2-VF2</strain>
    </source>
</reference>
<feature type="transmembrane region" description="Helical" evidence="6">
    <location>
        <begin position="236"/>
        <end position="260"/>
    </location>
</feature>
<dbReference type="InterPro" id="IPR002549">
    <property type="entry name" value="AI-2E-like"/>
</dbReference>
<comment type="similarity">
    <text evidence="2">Belongs to the autoinducer-2 exporter (AI-2E) (TC 2.A.86) family.</text>
</comment>
<dbReference type="PANTHER" id="PTHR21716">
    <property type="entry name" value="TRANSMEMBRANE PROTEIN"/>
    <property type="match status" value="1"/>
</dbReference>
<feature type="transmembrane region" description="Helical" evidence="6">
    <location>
        <begin position="208"/>
        <end position="230"/>
    </location>
</feature>
<evidence type="ECO:0000256" key="3">
    <source>
        <dbReference type="ARBA" id="ARBA00022692"/>
    </source>
</evidence>
<feature type="transmembrane region" description="Helical" evidence="6">
    <location>
        <begin position="12"/>
        <end position="30"/>
    </location>
</feature>
<dbReference type="EMBL" id="JAHHHN010000044">
    <property type="protein sequence ID" value="MBW4565667.1"/>
    <property type="molecule type" value="Genomic_DNA"/>
</dbReference>
<dbReference type="Pfam" id="PF01594">
    <property type="entry name" value="AI-2E_transport"/>
    <property type="match status" value="1"/>
</dbReference>
<dbReference type="GO" id="GO:0055085">
    <property type="term" value="P:transmembrane transport"/>
    <property type="evidence" value="ECO:0007669"/>
    <property type="project" value="TreeGrafter"/>
</dbReference>
<reference evidence="7" key="1">
    <citation type="submission" date="2021-05" db="EMBL/GenBank/DDBJ databases">
        <authorList>
            <person name="Pietrasiak N."/>
            <person name="Ward R."/>
            <person name="Stajich J.E."/>
            <person name="Kurbessoian T."/>
        </authorList>
    </citation>
    <scope>NUCLEOTIDE SEQUENCE</scope>
    <source>
        <strain evidence="7">JT2-VF2</strain>
    </source>
</reference>
<dbReference type="PANTHER" id="PTHR21716:SF66">
    <property type="entry name" value="TRANSPORT PROTEIN SLL0063-RELATED"/>
    <property type="match status" value="1"/>
</dbReference>
<feature type="transmembrane region" description="Helical" evidence="6">
    <location>
        <begin position="66"/>
        <end position="91"/>
    </location>
</feature>
<evidence type="ECO:0000256" key="1">
    <source>
        <dbReference type="ARBA" id="ARBA00004141"/>
    </source>
</evidence>
<dbReference type="Proteomes" id="UP000715781">
    <property type="component" value="Unassembled WGS sequence"/>
</dbReference>